<keyword evidence="7" id="KW-0067">ATP-binding</keyword>
<reference evidence="11" key="1">
    <citation type="submission" date="2015-05" db="EMBL/GenBank/DDBJ databases">
        <authorList>
            <person name="Fogelqvist Johan"/>
        </authorList>
    </citation>
    <scope>NUCLEOTIDE SEQUENCE [LARGE SCALE GENOMIC DNA]</scope>
</reference>
<evidence type="ECO:0000256" key="2">
    <source>
        <dbReference type="ARBA" id="ARBA00004496"/>
    </source>
</evidence>
<organism evidence="10 11">
    <name type="scientific">Verticillium longisporum</name>
    <name type="common">Verticillium dahliae var. longisporum</name>
    <dbReference type="NCBI Taxonomy" id="100787"/>
    <lineage>
        <taxon>Eukaryota</taxon>
        <taxon>Fungi</taxon>
        <taxon>Dikarya</taxon>
        <taxon>Ascomycota</taxon>
        <taxon>Pezizomycotina</taxon>
        <taxon>Sordariomycetes</taxon>
        <taxon>Hypocreomycetidae</taxon>
        <taxon>Glomerellales</taxon>
        <taxon>Plectosphaerellaceae</taxon>
        <taxon>Verticillium</taxon>
    </lineage>
</organism>
<evidence type="ECO:0000256" key="9">
    <source>
        <dbReference type="ARBA" id="ARBA00061312"/>
    </source>
</evidence>
<evidence type="ECO:0008006" key="12">
    <source>
        <dbReference type="Google" id="ProtNLM"/>
    </source>
</evidence>
<evidence type="ECO:0000256" key="6">
    <source>
        <dbReference type="ARBA" id="ARBA00022777"/>
    </source>
</evidence>
<accession>A0A0G4MDN9</accession>
<dbReference type="GO" id="GO:0005524">
    <property type="term" value="F:ATP binding"/>
    <property type="evidence" value="ECO:0007669"/>
    <property type="project" value="UniProtKB-KW"/>
</dbReference>
<proteinExistence type="inferred from homology"/>
<dbReference type="AlphaFoldDB" id="A0A0G4MDN9"/>
<dbReference type="GO" id="GO:0016301">
    <property type="term" value="F:kinase activity"/>
    <property type="evidence" value="ECO:0007669"/>
    <property type="project" value="UniProtKB-KW"/>
</dbReference>
<dbReference type="Gene3D" id="3.40.50.300">
    <property type="entry name" value="P-loop containing nucleotide triphosphate hydrolases"/>
    <property type="match status" value="1"/>
</dbReference>
<name>A0A0G4MDN9_VERLO</name>
<gene>
    <name evidence="10" type="ORF">BN1723_014616</name>
</gene>
<dbReference type="GO" id="GO:0005737">
    <property type="term" value="C:cytoplasm"/>
    <property type="evidence" value="ECO:0007669"/>
    <property type="project" value="UniProtKB-SubCell"/>
</dbReference>
<evidence type="ECO:0000256" key="4">
    <source>
        <dbReference type="ARBA" id="ARBA00022679"/>
    </source>
</evidence>
<keyword evidence="5" id="KW-0547">Nucleotide-binding</keyword>
<dbReference type="Proteomes" id="UP000045706">
    <property type="component" value="Unassembled WGS sequence"/>
</dbReference>
<evidence type="ECO:0000256" key="8">
    <source>
        <dbReference type="ARBA" id="ARBA00023242"/>
    </source>
</evidence>
<evidence type="ECO:0000256" key="5">
    <source>
        <dbReference type="ARBA" id="ARBA00022741"/>
    </source>
</evidence>
<keyword evidence="6" id="KW-0418">Kinase</keyword>
<keyword evidence="3" id="KW-0963">Cytoplasm</keyword>
<dbReference type="EMBL" id="CVQI01024558">
    <property type="protein sequence ID" value="CRK32394.1"/>
    <property type="molecule type" value="Genomic_DNA"/>
</dbReference>
<evidence type="ECO:0000313" key="11">
    <source>
        <dbReference type="Proteomes" id="UP000045706"/>
    </source>
</evidence>
<comment type="similarity">
    <text evidence="9">Belongs to the GLYK kinase family.</text>
</comment>
<dbReference type="GO" id="GO:0005634">
    <property type="term" value="C:nucleus"/>
    <property type="evidence" value="ECO:0007669"/>
    <property type="project" value="UniProtKB-SubCell"/>
</dbReference>
<evidence type="ECO:0000313" key="10">
    <source>
        <dbReference type="EMBL" id="CRK32394.1"/>
    </source>
</evidence>
<evidence type="ECO:0000256" key="7">
    <source>
        <dbReference type="ARBA" id="ARBA00022840"/>
    </source>
</evidence>
<dbReference type="SUPFAM" id="SSF52540">
    <property type="entry name" value="P-loop containing nucleoside triphosphate hydrolases"/>
    <property type="match status" value="1"/>
</dbReference>
<evidence type="ECO:0000256" key="1">
    <source>
        <dbReference type="ARBA" id="ARBA00004123"/>
    </source>
</evidence>
<keyword evidence="4" id="KW-0808">Transferase</keyword>
<dbReference type="FunFam" id="3.40.50.300:FF:001691">
    <property type="entry name" value="Probable ATP-dependent kinase TDA10"/>
    <property type="match status" value="1"/>
</dbReference>
<protein>
    <recommendedName>
        <fullName evidence="12">SRP54-type proteins GTP-binding domain-containing protein</fullName>
    </recommendedName>
</protein>
<comment type="subcellular location">
    <subcellularLocation>
        <location evidence="2">Cytoplasm</location>
    </subcellularLocation>
    <subcellularLocation>
        <location evidence="1">Nucleus</location>
    </subcellularLocation>
</comment>
<feature type="non-terminal residue" evidence="10">
    <location>
        <position position="310"/>
    </location>
</feature>
<dbReference type="InterPro" id="IPR027417">
    <property type="entry name" value="P-loop_NTPase"/>
</dbReference>
<dbReference type="PANTHER" id="PTHR10285">
    <property type="entry name" value="URIDINE KINASE"/>
    <property type="match status" value="1"/>
</dbReference>
<keyword evidence="8" id="KW-0539">Nucleus</keyword>
<evidence type="ECO:0000256" key="3">
    <source>
        <dbReference type="ARBA" id="ARBA00022490"/>
    </source>
</evidence>
<sequence>MAAILDDKSPICIPFILEHLADHLADHLAAEGPDKARPFLIGLNGVQGVGKTTLVRSLADALAAEAHPALVLSIDDLYLPHAAQRALAAAHPDNALLQQRGEPGTHDIPLARAFLADALARRPARVPAYDKAAFDGKGDRAPEDTWIAINSQETGPDGTPPSPSPSPRIDVVIVEGWCVGFRALPDAEVEARWRGPSRTLAKHKLEHLLFVNDRLREYDAITDLLDVFVHIDAEDTSYAYDWRAQQEVALRAERGAGMTPDEVVKFVDGYYPAYELYADALRKGVFPDRPEKQVRMVVGKDRKVKETHVI</sequence>